<sequence>MSAAPVITGDRVRLRPHVIDDMEAFWAFYQSPRAQFMDRPNNRTHLWYGFASEVGSWTLTGMGGWGIDVEGAFAGQIAIIHPPHFEETELGWFLLEGFEGKGIGFEAARLALDYARNHLKPASLVSYIHRDNTRSIALAKRLGGTHDPAGKTHDADDVVYRYEVAA</sequence>
<dbReference type="PANTHER" id="PTHR43792:SF1">
    <property type="entry name" value="N-ACETYLTRANSFERASE DOMAIN-CONTAINING PROTEIN"/>
    <property type="match status" value="1"/>
</dbReference>
<accession>A0ABT3BE02</accession>
<feature type="domain" description="N-acetyltransferase" evidence="1">
    <location>
        <begin position="12"/>
        <end position="165"/>
    </location>
</feature>
<dbReference type="PANTHER" id="PTHR43792">
    <property type="entry name" value="GNAT FAMILY, PUTATIVE (AFU_ORTHOLOGUE AFUA_3G00765)-RELATED-RELATED"/>
    <property type="match status" value="1"/>
</dbReference>
<dbReference type="PROSITE" id="PS51186">
    <property type="entry name" value="GNAT"/>
    <property type="match status" value="1"/>
</dbReference>
<dbReference type="RefSeq" id="WP_263844100.1">
    <property type="nucleotide sequence ID" value="NZ_JALIEB010000005.1"/>
</dbReference>
<gene>
    <name evidence="2" type="ORF">MUB52_10110</name>
</gene>
<dbReference type="InterPro" id="IPR016181">
    <property type="entry name" value="Acyl_CoA_acyltransferase"/>
</dbReference>
<organism evidence="2 3">
    <name type="scientific">Roseobacter sinensis</name>
    <dbReference type="NCBI Taxonomy" id="2931391"/>
    <lineage>
        <taxon>Bacteria</taxon>
        <taxon>Pseudomonadati</taxon>
        <taxon>Pseudomonadota</taxon>
        <taxon>Alphaproteobacteria</taxon>
        <taxon>Rhodobacterales</taxon>
        <taxon>Roseobacteraceae</taxon>
        <taxon>Roseobacter</taxon>
    </lineage>
</organism>
<dbReference type="InterPro" id="IPR051531">
    <property type="entry name" value="N-acetyltransferase"/>
</dbReference>
<protein>
    <submittedName>
        <fullName evidence="2">GNAT family N-acetyltransferase</fullName>
    </submittedName>
</protein>
<dbReference type="Gene3D" id="3.40.630.30">
    <property type="match status" value="1"/>
</dbReference>
<dbReference type="EMBL" id="JALIEB010000005">
    <property type="protein sequence ID" value="MCV3271782.1"/>
    <property type="molecule type" value="Genomic_DNA"/>
</dbReference>
<dbReference type="Proteomes" id="UP001208690">
    <property type="component" value="Unassembled WGS sequence"/>
</dbReference>
<dbReference type="Pfam" id="PF13302">
    <property type="entry name" value="Acetyltransf_3"/>
    <property type="match status" value="1"/>
</dbReference>
<reference evidence="2 3" key="1">
    <citation type="submission" date="2022-04" db="EMBL/GenBank/DDBJ databases">
        <title>Roseobacter sp. WL0113 is a bacterium isolated from neritic sediment.</title>
        <authorList>
            <person name="Wang L."/>
            <person name="He W."/>
            <person name="Zhang D.-F."/>
        </authorList>
    </citation>
    <scope>NUCLEOTIDE SEQUENCE [LARGE SCALE GENOMIC DNA]</scope>
    <source>
        <strain evidence="2 3">WL0113</strain>
    </source>
</reference>
<proteinExistence type="predicted"/>
<dbReference type="SUPFAM" id="SSF55729">
    <property type="entry name" value="Acyl-CoA N-acyltransferases (Nat)"/>
    <property type="match status" value="1"/>
</dbReference>
<evidence type="ECO:0000259" key="1">
    <source>
        <dbReference type="PROSITE" id="PS51186"/>
    </source>
</evidence>
<keyword evidence="3" id="KW-1185">Reference proteome</keyword>
<comment type="caution">
    <text evidence="2">The sequence shown here is derived from an EMBL/GenBank/DDBJ whole genome shotgun (WGS) entry which is preliminary data.</text>
</comment>
<name>A0ABT3BE02_9RHOB</name>
<evidence type="ECO:0000313" key="3">
    <source>
        <dbReference type="Proteomes" id="UP001208690"/>
    </source>
</evidence>
<dbReference type="InterPro" id="IPR000182">
    <property type="entry name" value="GNAT_dom"/>
</dbReference>
<evidence type="ECO:0000313" key="2">
    <source>
        <dbReference type="EMBL" id="MCV3271782.1"/>
    </source>
</evidence>